<dbReference type="Proteomes" id="UP000799640">
    <property type="component" value="Unassembled WGS sequence"/>
</dbReference>
<sequence length="157" mass="16455">MSVVSGMDAQGNQCRSPRFHASLSIGRGGYQGTASLPARDELENATTRATAPSLGKRSPQSLSIGGADLAELDERTPNDMLLRGNAGYLLAHIWDPVDVSQASYPDSIDETWAGGLRGTARAQSNNVGGGGVDLGPLPLGRFLRDDGPWGCSVAFKK</sequence>
<evidence type="ECO:0000256" key="1">
    <source>
        <dbReference type="SAM" id="MobiDB-lite"/>
    </source>
</evidence>
<evidence type="ECO:0000313" key="2">
    <source>
        <dbReference type="EMBL" id="KAF2404616.1"/>
    </source>
</evidence>
<feature type="region of interest" description="Disordered" evidence="1">
    <location>
        <begin position="1"/>
        <end position="20"/>
    </location>
</feature>
<reference evidence="2" key="1">
    <citation type="journal article" date="2020" name="Stud. Mycol.">
        <title>101 Dothideomycetes genomes: a test case for predicting lifestyles and emergence of pathogens.</title>
        <authorList>
            <person name="Haridas S."/>
            <person name="Albert R."/>
            <person name="Binder M."/>
            <person name="Bloem J."/>
            <person name="Labutti K."/>
            <person name="Salamov A."/>
            <person name="Andreopoulos B."/>
            <person name="Baker S."/>
            <person name="Barry K."/>
            <person name="Bills G."/>
            <person name="Bluhm B."/>
            <person name="Cannon C."/>
            <person name="Castanera R."/>
            <person name="Culley D."/>
            <person name="Daum C."/>
            <person name="Ezra D."/>
            <person name="Gonzalez J."/>
            <person name="Henrissat B."/>
            <person name="Kuo A."/>
            <person name="Liang C."/>
            <person name="Lipzen A."/>
            <person name="Lutzoni F."/>
            <person name="Magnuson J."/>
            <person name="Mondo S."/>
            <person name="Nolan M."/>
            <person name="Ohm R."/>
            <person name="Pangilinan J."/>
            <person name="Park H.-J."/>
            <person name="Ramirez L."/>
            <person name="Alfaro M."/>
            <person name="Sun H."/>
            <person name="Tritt A."/>
            <person name="Yoshinaga Y."/>
            <person name="Zwiers L.-H."/>
            <person name="Turgeon B."/>
            <person name="Goodwin S."/>
            <person name="Spatafora J."/>
            <person name="Crous P."/>
            <person name="Grigoriev I."/>
        </authorList>
    </citation>
    <scope>NUCLEOTIDE SEQUENCE</scope>
    <source>
        <strain evidence="2">CBS 262.69</strain>
    </source>
</reference>
<accession>A0A6G1I924</accession>
<name>A0A6G1I924_9PEZI</name>
<proteinExistence type="predicted"/>
<gene>
    <name evidence="2" type="ORF">EJ06DRAFT_212878</name>
</gene>
<keyword evidence="3" id="KW-1185">Reference proteome</keyword>
<protein>
    <submittedName>
        <fullName evidence="2">Uncharacterized protein</fullName>
    </submittedName>
</protein>
<organism evidence="2 3">
    <name type="scientific">Trichodelitschia bisporula</name>
    <dbReference type="NCBI Taxonomy" id="703511"/>
    <lineage>
        <taxon>Eukaryota</taxon>
        <taxon>Fungi</taxon>
        <taxon>Dikarya</taxon>
        <taxon>Ascomycota</taxon>
        <taxon>Pezizomycotina</taxon>
        <taxon>Dothideomycetes</taxon>
        <taxon>Dothideomycetes incertae sedis</taxon>
        <taxon>Phaeotrichales</taxon>
        <taxon>Phaeotrichaceae</taxon>
        <taxon>Trichodelitschia</taxon>
    </lineage>
</organism>
<dbReference type="EMBL" id="ML996688">
    <property type="protein sequence ID" value="KAF2404616.1"/>
    <property type="molecule type" value="Genomic_DNA"/>
</dbReference>
<evidence type="ECO:0000313" key="3">
    <source>
        <dbReference type="Proteomes" id="UP000799640"/>
    </source>
</evidence>
<dbReference type="AlphaFoldDB" id="A0A6G1I924"/>